<feature type="region of interest" description="Disordered" evidence="3">
    <location>
        <begin position="248"/>
        <end position="279"/>
    </location>
</feature>
<dbReference type="Proteomes" id="UP000293764">
    <property type="component" value="Unassembled WGS sequence"/>
</dbReference>
<dbReference type="OrthoDB" id="5192872at2"/>
<gene>
    <name evidence="5" type="ORF">EUA98_02140</name>
</gene>
<evidence type="ECO:0000256" key="1">
    <source>
        <dbReference type="ARBA" id="ARBA00022679"/>
    </source>
</evidence>
<name>A0A4V1ZHP4_9MICO</name>
<dbReference type="InterPro" id="IPR016181">
    <property type="entry name" value="Acyl_CoA_acyltransferase"/>
</dbReference>
<evidence type="ECO:0000259" key="4">
    <source>
        <dbReference type="PROSITE" id="PS51186"/>
    </source>
</evidence>
<dbReference type="PROSITE" id="PS51186">
    <property type="entry name" value="GNAT"/>
    <property type="match status" value="1"/>
</dbReference>
<evidence type="ECO:0000313" key="6">
    <source>
        <dbReference type="Proteomes" id="UP000293764"/>
    </source>
</evidence>
<keyword evidence="2" id="KW-0012">Acyltransferase</keyword>
<accession>A0A4V1ZHP4</accession>
<protein>
    <submittedName>
        <fullName evidence="5">GNAT family N-acetyltransferase</fullName>
    </submittedName>
</protein>
<proteinExistence type="predicted"/>
<organism evidence="5 6">
    <name type="scientific">Pengzhenrongella frigida</name>
    <dbReference type="NCBI Taxonomy" id="1259133"/>
    <lineage>
        <taxon>Bacteria</taxon>
        <taxon>Bacillati</taxon>
        <taxon>Actinomycetota</taxon>
        <taxon>Actinomycetes</taxon>
        <taxon>Micrococcales</taxon>
        <taxon>Pengzhenrongella</taxon>
    </lineage>
</organism>
<feature type="region of interest" description="Disordered" evidence="3">
    <location>
        <begin position="1"/>
        <end position="30"/>
    </location>
</feature>
<comment type="caution">
    <text evidence="5">The sequence shown here is derived from an EMBL/GenBank/DDBJ whole genome shotgun (WGS) entry which is preliminary data.</text>
</comment>
<sequence length="279" mass="28856">MRSGQGAATLPTGGGQSGPGVSDGDCHPSTRRRLIDVRPGAQVRVASAADLSGLVALCQAAQTESTATSPDPVVVDADVLHDQLAALLVAPGSTILLGVLDDAPAGLLLARTVGPGPFSPDTVLHVEALYVDDSARRRGLGHALLAGACAEAEKAGATQVYAVHLPGARGVQRFFVRMGFAPAAAHRVVATHTLKRRLAGEPTVTGSRRRGAARGLEDLIARRRQVRTETETGPLDLRDVSAALAREAADQASGRDSISMQVKRAVASRRDSESSTTTS</sequence>
<evidence type="ECO:0000313" key="5">
    <source>
        <dbReference type="EMBL" id="RYV52754.1"/>
    </source>
</evidence>
<dbReference type="CDD" id="cd04301">
    <property type="entry name" value="NAT_SF"/>
    <property type="match status" value="1"/>
</dbReference>
<feature type="domain" description="N-acetyltransferase" evidence="4">
    <location>
        <begin position="41"/>
        <end position="199"/>
    </location>
</feature>
<dbReference type="GO" id="GO:0016747">
    <property type="term" value="F:acyltransferase activity, transferring groups other than amino-acyl groups"/>
    <property type="evidence" value="ECO:0007669"/>
    <property type="project" value="InterPro"/>
</dbReference>
<dbReference type="AlphaFoldDB" id="A0A4V1ZHP4"/>
<dbReference type="InterPro" id="IPR050832">
    <property type="entry name" value="Bact_Acetyltransf"/>
</dbReference>
<keyword evidence="6" id="KW-1185">Reference proteome</keyword>
<evidence type="ECO:0000256" key="3">
    <source>
        <dbReference type="SAM" id="MobiDB-lite"/>
    </source>
</evidence>
<dbReference type="PANTHER" id="PTHR43877">
    <property type="entry name" value="AMINOALKYLPHOSPHONATE N-ACETYLTRANSFERASE-RELATED-RELATED"/>
    <property type="match status" value="1"/>
</dbReference>
<reference evidence="5 6" key="1">
    <citation type="submission" date="2019-01" db="EMBL/GenBank/DDBJ databases">
        <title>Novel species of Cellulomonas.</title>
        <authorList>
            <person name="Liu Q."/>
            <person name="Xin Y.-H."/>
        </authorList>
    </citation>
    <scope>NUCLEOTIDE SEQUENCE [LARGE SCALE GENOMIC DNA]</scope>
    <source>
        <strain evidence="5 6">HLT2-17</strain>
    </source>
</reference>
<dbReference type="Gene3D" id="3.40.630.30">
    <property type="match status" value="1"/>
</dbReference>
<dbReference type="EMBL" id="SDWW01000003">
    <property type="protein sequence ID" value="RYV52754.1"/>
    <property type="molecule type" value="Genomic_DNA"/>
</dbReference>
<dbReference type="Pfam" id="PF00583">
    <property type="entry name" value="Acetyltransf_1"/>
    <property type="match status" value="1"/>
</dbReference>
<dbReference type="InterPro" id="IPR000182">
    <property type="entry name" value="GNAT_dom"/>
</dbReference>
<dbReference type="PANTHER" id="PTHR43877:SF1">
    <property type="entry name" value="ACETYLTRANSFERASE"/>
    <property type="match status" value="1"/>
</dbReference>
<evidence type="ECO:0000256" key="2">
    <source>
        <dbReference type="ARBA" id="ARBA00023315"/>
    </source>
</evidence>
<keyword evidence="1 5" id="KW-0808">Transferase</keyword>
<dbReference type="SUPFAM" id="SSF55729">
    <property type="entry name" value="Acyl-CoA N-acyltransferases (Nat)"/>
    <property type="match status" value="1"/>
</dbReference>